<evidence type="ECO:0008006" key="4">
    <source>
        <dbReference type="Google" id="ProtNLM"/>
    </source>
</evidence>
<dbReference type="PATRIC" id="fig|1398.22.peg.3657"/>
<dbReference type="AlphaFoldDB" id="A0A133KB66"/>
<proteinExistence type="predicted"/>
<feature type="transmembrane region" description="Helical" evidence="1">
    <location>
        <begin position="20"/>
        <end position="39"/>
    </location>
</feature>
<evidence type="ECO:0000313" key="2">
    <source>
        <dbReference type="EMBL" id="KWZ76816.1"/>
    </source>
</evidence>
<sequence length="249" mass="27627">MILLSLEFFKIRRKKIGMMILFFLFIEMMLAFITTSISIANHPDQAVWESIIFNIAAMNGLFMPILSAVVVSRICDMEHKGGTWKMLVATNVSRTRLYAAKYICANSLLLFCIFVQTVIMLVIGLVKHFTGEPPIAYFIWFIGGALLTTLAITALQQWVSLAIKNQAFALVLGMLGAFIGMTAGLFPAAARHIFIWSYYLDLSPVTFKYTGSSGAYTAQPVDIGLVIAVFVMTVVIYIAGNINVNQQEI</sequence>
<gene>
    <name evidence="2" type="ORF">HMPREF3213_03650</name>
</gene>
<comment type="caution">
    <text evidence="2">The sequence shown here is derived from an EMBL/GenBank/DDBJ whole genome shotgun (WGS) entry which is preliminary data.</text>
</comment>
<keyword evidence="1" id="KW-0812">Transmembrane</keyword>
<organism evidence="2 3">
    <name type="scientific">Heyndrickxia coagulans</name>
    <name type="common">Weizmannia coagulans</name>
    <dbReference type="NCBI Taxonomy" id="1398"/>
    <lineage>
        <taxon>Bacteria</taxon>
        <taxon>Bacillati</taxon>
        <taxon>Bacillota</taxon>
        <taxon>Bacilli</taxon>
        <taxon>Bacillales</taxon>
        <taxon>Bacillaceae</taxon>
        <taxon>Heyndrickxia</taxon>
    </lineage>
</organism>
<feature type="transmembrane region" description="Helical" evidence="1">
    <location>
        <begin position="103"/>
        <end position="123"/>
    </location>
</feature>
<feature type="transmembrane region" description="Helical" evidence="1">
    <location>
        <begin position="167"/>
        <end position="190"/>
    </location>
</feature>
<dbReference type="CDD" id="cd21809">
    <property type="entry name" value="ABC-2_lan_permease-like"/>
    <property type="match status" value="1"/>
</dbReference>
<name>A0A133KB66_HEYCO</name>
<evidence type="ECO:0000256" key="1">
    <source>
        <dbReference type="SAM" id="Phobius"/>
    </source>
</evidence>
<dbReference type="PANTHER" id="PTHR37305:SF1">
    <property type="entry name" value="MEMBRANE PROTEIN"/>
    <property type="match status" value="1"/>
</dbReference>
<feature type="transmembrane region" description="Helical" evidence="1">
    <location>
        <begin position="51"/>
        <end position="71"/>
    </location>
</feature>
<reference evidence="3" key="1">
    <citation type="submission" date="2016-01" db="EMBL/GenBank/DDBJ databases">
        <authorList>
            <person name="Mitreva M."/>
            <person name="Pepin K.H."/>
            <person name="Mihindukulasuriya K.A."/>
            <person name="Fulton R."/>
            <person name="Fronick C."/>
            <person name="O'Laughlin M."/>
            <person name="Miner T."/>
            <person name="Herter B."/>
            <person name="Rosa B.A."/>
            <person name="Cordes M."/>
            <person name="Tomlinson C."/>
            <person name="Wollam A."/>
            <person name="Palsikar V.B."/>
            <person name="Mardis E.R."/>
            <person name="Wilson R.K."/>
        </authorList>
    </citation>
    <scope>NUCLEOTIDE SEQUENCE [LARGE SCALE GENOMIC DNA]</scope>
    <source>
        <strain evidence="3">GED7749B</strain>
    </source>
</reference>
<dbReference type="RefSeq" id="WP_061087258.1">
    <property type="nucleotide sequence ID" value="NZ_KQ955926.1"/>
</dbReference>
<dbReference type="Pfam" id="PF12730">
    <property type="entry name" value="ABC2_membrane_4"/>
    <property type="match status" value="1"/>
</dbReference>
<dbReference type="Proteomes" id="UP000070376">
    <property type="component" value="Unassembled WGS sequence"/>
</dbReference>
<accession>A0A133KB66</accession>
<keyword evidence="1" id="KW-0472">Membrane</keyword>
<keyword evidence="1" id="KW-1133">Transmembrane helix</keyword>
<feature type="transmembrane region" description="Helical" evidence="1">
    <location>
        <begin position="223"/>
        <end position="244"/>
    </location>
</feature>
<feature type="transmembrane region" description="Helical" evidence="1">
    <location>
        <begin position="135"/>
        <end position="155"/>
    </location>
</feature>
<dbReference type="PANTHER" id="PTHR37305">
    <property type="entry name" value="INTEGRAL MEMBRANE PROTEIN-RELATED"/>
    <property type="match status" value="1"/>
</dbReference>
<dbReference type="EMBL" id="LRPN01000187">
    <property type="protein sequence ID" value="KWZ76816.1"/>
    <property type="molecule type" value="Genomic_DNA"/>
</dbReference>
<protein>
    <recommendedName>
        <fullName evidence="4">ABC transporter permease</fullName>
    </recommendedName>
</protein>
<evidence type="ECO:0000313" key="3">
    <source>
        <dbReference type="Proteomes" id="UP000070376"/>
    </source>
</evidence>